<evidence type="ECO:0000313" key="3">
    <source>
        <dbReference type="Proteomes" id="UP000186385"/>
    </source>
</evidence>
<evidence type="ECO:0000313" key="4">
    <source>
        <dbReference type="Proteomes" id="UP000215545"/>
    </source>
</evidence>
<sequence length="182" mass="20697">MNNQFSILDGKALLFRTMKEKGLTFNDVFQKIILFMGQDPAGKYRLMLGTDSHAHGDETVFATVIVLHRKGKGAWACLRKIRHPRRYDSLHEKISMETSLTEEIASLFTEAHKMDMIDIVLPHLYKGSSFTLEGHIDIGSEQHNKTRIFIQEMVARMQSVGLEPKIKPESIAAYGVANRHTK</sequence>
<dbReference type="OrthoDB" id="37369at2"/>
<keyword evidence="4" id="KW-1185">Reference proteome</keyword>
<dbReference type="RefSeq" id="WP_045850484.1">
    <property type="nucleotide sequence ID" value="NZ_FTLX01000001.1"/>
</dbReference>
<dbReference type="EMBL" id="FTLX01000001">
    <property type="protein sequence ID" value="SIP87815.1"/>
    <property type="molecule type" value="Genomic_DNA"/>
</dbReference>
<dbReference type="AlphaFoldDB" id="A0A1N6N6Z2"/>
<gene>
    <name evidence="1" type="ORF">B1B05_00110</name>
    <name evidence="2" type="ORF">SAMN05443094_10123</name>
</gene>
<organism evidence="2 3">
    <name type="scientific">Domibacillus enclensis</name>
    <dbReference type="NCBI Taxonomy" id="1017273"/>
    <lineage>
        <taxon>Bacteria</taxon>
        <taxon>Bacillati</taxon>
        <taxon>Bacillota</taxon>
        <taxon>Bacilli</taxon>
        <taxon>Bacillales</taxon>
        <taxon>Bacillaceae</taxon>
        <taxon>Domibacillus</taxon>
    </lineage>
</organism>
<dbReference type="Proteomes" id="UP000215545">
    <property type="component" value="Unassembled WGS sequence"/>
</dbReference>
<dbReference type="Proteomes" id="UP000186385">
    <property type="component" value="Unassembled WGS sequence"/>
</dbReference>
<accession>A0A1N6N6Z2</accession>
<proteinExistence type="predicted"/>
<reference evidence="2 3" key="1">
    <citation type="submission" date="2017-01" db="EMBL/GenBank/DDBJ databases">
        <authorList>
            <person name="Mah S.A."/>
            <person name="Swanson W.J."/>
            <person name="Moy G.W."/>
            <person name="Vacquier V.D."/>
        </authorList>
    </citation>
    <scope>NUCLEOTIDE SEQUENCE [LARGE SCALE GENOMIC DNA]</scope>
    <source>
        <strain evidence="2 3">NIO-1016</strain>
    </source>
</reference>
<reference evidence="1" key="3">
    <citation type="submission" date="2017-03" db="EMBL/GenBank/DDBJ databases">
        <authorList>
            <person name="Dastager S.G."/>
            <person name="Neurgaonkar P.S."/>
            <person name="Dharne M.S."/>
        </authorList>
    </citation>
    <scope>NUCLEOTIDE SEQUENCE</scope>
    <source>
        <strain evidence="1">DSM 25145</strain>
    </source>
</reference>
<evidence type="ECO:0000313" key="1">
    <source>
        <dbReference type="EMBL" id="OXS79931.1"/>
    </source>
</evidence>
<dbReference type="PANTHER" id="PTHR39961">
    <property type="entry name" value="HYPOTHETICAL CYTOSOLIC PROTEIN"/>
    <property type="match status" value="1"/>
</dbReference>
<dbReference type="Pfam" id="PF04308">
    <property type="entry name" value="RNaseH_like"/>
    <property type="match status" value="1"/>
</dbReference>
<dbReference type="STRING" id="1017273.SAMN05443094_10123"/>
<dbReference type="InterPro" id="IPR007405">
    <property type="entry name" value="Phage_KVP40_Orf299"/>
</dbReference>
<evidence type="ECO:0000313" key="2">
    <source>
        <dbReference type="EMBL" id="SIP87815.1"/>
    </source>
</evidence>
<protein>
    <submittedName>
        <fullName evidence="2">Uncharacterized protein</fullName>
    </submittedName>
</protein>
<dbReference type="PANTHER" id="PTHR39961:SF1">
    <property type="entry name" value="DUF458 DOMAIN-CONTAINING PROTEIN"/>
    <property type="match status" value="1"/>
</dbReference>
<reference evidence="4" key="2">
    <citation type="submission" date="2017-03" db="EMBL/GenBank/DDBJ databases">
        <title>Bacillus sp. V-88(T) DSM27956, whole genome shotgun sequencing project.</title>
        <authorList>
            <person name="Dastager S.G."/>
            <person name="Neurgaonkar P.S."/>
            <person name="Dharne M.S."/>
        </authorList>
    </citation>
    <scope>NUCLEOTIDE SEQUENCE [LARGE SCALE GENOMIC DNA]</scope>
    <source>
        <strain evidence="4">DSM 25145</strain>
    </source>
</reference>
<dbReference type="EMBL" id="MWSK01000001">
    <property type="protein sequence ID" value="OXS79931.1"/>
    <property type="molecule type" value="Genomic_DNA"/>
</dbReference>
<name>A0A1N6N6Z2_9BACI</name>